<evidence type="ECO:0000313" key="4">
    <source>
        <dbReference type="Proteomes" id="UP000198211"/>
    </source>
</evidence>
<evidence type="ECO:0000313" key="3">
    <source>
        <dbReference type="EMBL" id="OWZ20986.1"/>
    </source>
</evidence>
<feature type="region of interest" description="Disordered" evidence="2">
    <location>
        <begin position="86"/>
        <end position="115"/>
    </location>
</feature>
<reference evidence="4" key="1">
    <citation type="submission" date="2017-03" db="EMBL/GenBank/DDBJ databases">
        <title>Phytopthora megakarya and P. palmivora, two closely related causual agents of cacao black pod achieved similar genome size and gene model numbers by different mechanisms.</title>
        <authorList>
            <person name="Ali S."/>
            <person name="Shao J."/>
            <person name="Larry D.J."/>
            <person name="Kronmiller B."/>
            <person name="Shen D."/>
            <person name="Strem M.D."/>
            <person name="Melnick R.L."/>
            <person name="Guiltinan M.J."/>
            <person name="Tyler B.M."/>
            <person name="Meinhardt L.W."/>
            <person name="Bailey B.A."/>
        </authorList>
    </citation>
    <scope>NUCLEOTIDE SEQUENCE [LARGE SCALE GENOMIC DNA]</scope>
    <source>
        <strain evidence="4">zdho120</strain>
    </source>
</reference>
<organism evidence="3 4">
    <name type="scientific">Phytophthora megakarya</name>
    <dbReference type="NCBI Taxonomy" id="4795"/>
    <lineage>
        <taxon>Eukaryota</taxon>
        <taxon>Sar</taxon>
        <taxon>Stramenopiles</taxon>
        <taxon>Oomycota</taxon>
        <taxon>Peronosporomycetes</taxon>
        <taxon>Peronosporales</taxon>
        <taxon>Peronosporaceae</taxon>
        <taxon>Phytophthora</taxon>
    </lineage>
</organism>
<gene>
    <name evidence="3" type="ORF">PHMEG_0004533</name>
</gene>
<feature type="compositionally biased region" description="Basic and acidic residues" evidence="2">
    <location>
        <begin position="86"/>
        <end position="107"/>
    </location>
</feature>
<protein>
    <submittedName>
        <fullName evidence="3">Uncharacterized protein</fullName>
    </submittedName>
</protein>
<feature type="coiled-coil region" evidence="1">
    <location>
        <begin position="12"/>
        <end position="85"/>
    </location>
</feature>
<name>A0A225WTK7_9STRA</name>
<keyword evidence="1" id="KW-0175">Coiled coil</keyword>
<dbReference type="OrthoDB" id="108428at2759"/>
<keyword evidence="4" id="KW-1185">Reference proteome</keyword>
<accession>A0A225WTK7</accession>
<evidence type="ECO:0000256" key="2">
    <source>
        <dbReference type="SAM" id="MobiDB-lite"/>
    </source>
</evidence>
<dbReference type="AlphaFoldDB" id="A0A225WTK7"/>
<sequence length="193" mass="22015">MPQEFYKMNIQVEELQGENTELRLQLELAQDELKTANACIAQKLPAYKLAAVKANAELRCVKSQLKQERAQSDGLQKQLVRYKARKDDVTVRASPERGNHQDEHEEGGSNASEATRRERKIFLQQCMRLQGGEVHTHEHNPVKSVSDFEKQTVFGRDFESSSKEPIDALKAAKLIDERLNGLEFYIDELSLSD</sequence>
<dbReference type="Proteomes" id="UP000198211">
    <property type="component" value="Unassembled WGS sequence"/>
</dbReference>
<evidence type="ECO:0000256" key="1">
    <source>
        <dbReference type="SAM" id="Coils"/>
    </source>
</evidence>
<proteinExistence type="predicted"/>
<dbReference type="EMBL" id="NBNE01000269">
    <property type="protein sequence ID" value="OWZ20986.1"/>
    <property type="molecule type" value="Genomic_DNA"/>
</dbReference>
<comment type="caution">
    <text evidence="3">The sequence shown here is derived from an EMBL/GenBank/DDBJ whole genome shotgun (WGS) entry which is preliminary data.</text>
</comment>